<accession>A0AAU9KGT7</accession>
<dbReference type="GO" id="GO:0035556">
    <property type="term" value="P:intracellular signal transduction"/>
    <property type="evidence" value="ECO:0007669"/>
    <property type="project" value="InterPro"/>
</dbReference>
<gene>
    <name evidence="3" type="ORF">BSTOLATCC_MIC65312</name>
</gene>
<comment type="caution">
    <text evidence="3">The sequence shown here is derived from an EMBL/GenBank/DDBJ whole genome shotgun (WGS) entry which is preliminary data.</text>
</comment>
<dbReference type="InterPro" id="IPR001562">
    <property type="entry name" value="Znf_Btk_motif"/>
</dbReference>
<evidence type="ECO:0008006" key="5">
    <source>
        <dbReference type="Google" id="ProtNLM"/>
    </source>
</evidence>
<sequence>MKKGHRRYKSECLNQNFISGLNETLKTPKISRPITNINTARSTLDCTNYDISVKTSKHIKIEQNSGDEVPPEIAAKVVKNYLLPMFEYENRKQNRLLINKTFGIDKSFNTTQSKFKADKNTTYGELKLSEELLNEIKSLKSQLKTAKKNESDALQEKIKYEREYERLKSLNLDNQVIIKSLNFEVEVLTKQIQAHQAEFGLSIIQIEKYKDLVDSLESQVYKLTKELHDEKANNDKYKNLAIQLENNGLVAEMECAIIGEQLKGLYFAINSLGNMKSNEFGLFAEFELFTRNSRKLADFILQIERDIQWELKDKDQLIKDLIEIKEAKESLVTNRDKIYKAFKEKVITLENDLNSNVKLREELKQEVEELKKKLSALTEEYNNLKQRLKQYRSSRSNISDERFCKNCQKLYLESKNFNWSCRMHSSIYSGEVYWCCGNTNKDSLGCISTKHVSKDDVNEEEHKLNFIRCSSCKDYGHSVHECPRDPNARTVEVPEEELTRIIEISQNKRKMNPGLMIDCKTKKLLKDKQFEESPAWSVGDDNKKEIAFHDVQEVREQVSFTSETNRVQFEEVELKEKSPTRLSILASAIAKSKQSSVLIVPMRVKTEKKSFTSLIQDAAKIRRHSTVPEMPISPTSS</sequence>
<keyword evidence="1" id="KW-0863">Zinc-finger</keyword>
<dbReference type="GO" id="GO:0008270">
    <property type="term" value="F:zinc ion binding"/>
    <property type="evidence" value="ECO:0007669"/>
    <property type="project" value="UniProtKB-KW"/>
</dbReference>
<name>A0AAU9KGT7_9CILI</name>
<evidence type="ECO:0000256" key="2">
    <source>
        <dbReference type="SAM" id="Coils"/>
    </source>
</evidence>
<dbReference type="Proteomes" id="UP001162131">
    <property type="component" value="Unassembled WGS sequence"/>
</dbReference>
<keyword evidence="1" id="KW-0479">Metal-binding</keyword>
<evidence type="ECO:0000313" key="4">
    <source>
        <dbReference type="Proteomes" id="UP001162131"/>
    </source>
</evidence>
<protein>
    <recommendedName>
        <fullName evidence="5">CCHC-type domain-containing protein</fullName>
    </recommendedName>
</protein>
<dbReference type="PROSITE" id="PS51113">
    <property type="entry name" value="ZF_BTK"/>
    <property type="match status" value="1"/>
</dbReference>
<keyword evidence="4" id="KW-1185">Reference proteome</keyword>
<keyword evidence="2" id="KW-0175">Coiled coil</keyword>
<keyword evidence="1" id="KW-0862">Zinc</keyword>
<proteinExistence type="predicted"/>
<organism evidence="3 4">
    <name type="scientific">Blepharisma stoltei</name>
    <dbReference type="NCBI Taxonomy" id="1481888"/>
    <lineage>
        <taxon>Eukaryota</taxon>
        <taxon>Sar</taxon>
        <taxon>Alveolata</taxon>
        <taxon>Ciliophora</taxon>
        <taxon>Postciliodesmatophora</taxon>
        <taxon>Heterotrichea</taxon>
        <taxon>Heterotrichida</taxon>
        <taxon>Blepharismidae</taxon>
        <taxon>Blepharisma</taxon>
    </lineage>
</organism>
<dbReference type="AlphaFoldDB" id="A0AAU9KGT7"/>
<evidence type="ECO:0000256" key="1">
    <source>
        <dbReference type="PROSITE-ProRule" id="PRU00432"/>
    </source>
</evidence>
<feature type="coiled-coil region" evidence="2">
    <location>
        <begin position="346"/>
        <end position="401"/>
    </location>
</feature>
<dbReference type="EMBL" id="CAJZBQ010000063">
    <property type="protein sequence ID" value="CAG9336004.1"/>
    <property type="molecule type" value="Genomic_DNA"/>
</dbReference>
<reference evidence="3" key="1">
    <citation type="submission" date="2021-09" db="EMBL/GenBank/DDBJ databases">
        <authorList>
            <consortium name="AG Swart"/>
            <person name="Singh M."/>
            <person name="Singh A."/>
            <person name="Seah K."/>
            <person name="Emmerich C."/>
        </authorList>
    </citation>
    <scope>NUCLEOTIDE SEQUENCE</scope>
    <source>
        <strain evidence="3">ATCC30299</strain>
    </source>
</reference>
<feature type="coiled-coil region" evidence="2">
    <location>
        <begin position="129"/>
        <end position="247"/>
    </location>
</feature>
<evidence type="ECO:0000313" key="3">
    <source>
        <dbReference type="EMBL" id="CAG9336004.1"/>
    </source>
</evidence>